<comment type="caution">
    <text evidence="1">The sequence shown here is derived from an EMBL/GenBank/DDBJ whole genome shotgun (WGS) entry which is preliminary data.</text>
</comment>
<keyword evidence="2" id="KW-1185">Reference proteome</keyword>
<reference evidence="1 2" key="1">
    <citation type="submission" date="2018-02" db="EMBL/GenBank/DDBJ databases">
        <title>Draft genome of wild Prunus yedoensis var. nudiflora.</title>
        <authorList>
            <person name="Baek S."/>
            <person name="Kim J.-H."/>
            <person name="Choi K."/>
            <person name="Kim G.-B."/>
            <person name="Cho A."/>
            <person name="Jang H."/>
            <person name="Shin C.-H."/>
            <person name="Yu H.-J."/>
            <person name="Mun J.-H."/>
        </authorList>
    </citation>
    <scope>NUCLEOTIDE SEQUENCE [LARGE SCALE GENOMIC DNA]</scope>
    <source>
        <strain evidence="2">cv. Jeju island</strain>
        <tissue evidence="1">Leaf</tissue>
    </source>
</reference>
<sequence>MFVADAQLFATGCATGDAQRMCARVFKLDEVWPRIPSGGIPSREILAAEVLSQKGC</sequence>
<dbReference type="Proteomes" id="UP000250321">
    <property type="component" value="Unassembled WGS sequence"/>
</dbReference>
<protein>
    <submittedName>
        <fullName evidence="1">Uncharacterized protein</fullName>
    </submittedName>
</protein>
<gene>
    <name evidence="1" type="ORF">Pyn_22685</name>
</gene>
<proteinExistence type="predicted"/>
<dbReference type="AlphaFoldDB" id="A0A314UFN5"/>
<dbReference type="EMBL" id="PJQY01003702">
    <property type="protein sequence ID" value="PQM35224.1"/>
    <property type="molecule type" value="Genomic_DNA"/>
</dbReference>
<accession>A0A314UFN5</accession>
<evidence type="ECO:0000313" key="1">
    <source>
        <dbReference type="EMBL" id="PQM35224.1"/>
    </source>
</evidence>
<organism evidence="1 2">
    <name type="scientific">Prunus yedoensis var. nudiflora</name>
    <dbReference type="NCBI Taxonomy" id="2094558"/>
    <lineage>
        <taxon>Eukaryota</taxon>
        <taxon>Viridiplantae</taxon>
        <taxon>Streptophyta</taxon>
        <taxon>Embryophyta</taxon>
        <taxon>Tracheophyta</taxon>
        <taxon>Spermatophyta</taxon>
        <taxon>Magnoliopsida</taxon>
        <taxon>eudicotyledons</taxon>
        <taxon>Gunneridae</taxon>
        <taxon>Pentapetalae</taxon>
        <taxon>rosids</taxon>
        <taxon>fabids</taxon>
        <taxon>Rosales</taxon>
        <taxon>Rosaceae</taxon>
        <taxon>Amygdaloideae</taxon>
        <taxon>Amygdaleae</taxon>
        <taxon>Prunus</taxon>
    </lineage>
</organism>
<name>A0A314UFN5_PRUYE</name>
<evidence type="ECO:0000313" key="2">
    <source>
        <dbReference type="Proteomes" id="UP000250321"/>
    </source>
</evidence>